<feature type="coiled-coil region" evidence="1">
    <location>
        <begin position="509"/>
        <end position="584"/>
    </location>
</feature>
<dbReference type="EMBL" id="BMEO01000003">
    <property type="protein sequence ID" value="GGF90901.1"/>
    <property type="molecule type" value="Genomic_DNA"/>
</dbReference>
<evidence type="ECO:0000259" key="4">
    <source>
        <dbReference type="Pfam" id="PF23357"/>
    </source>
</evidence>
<accession>A0A917FNA0</accession>
<comment type="caution">
    <text evidence="5">The sequence shown here is derived from an EMBL/GenBank/DDBJ whole genome shotgun (WGS) entry which is preliminary data.</text>
</comment>
<dbReference type="Proteomes" id="UP000605253">
    <property type="component" value="Unassembled WGS sequence"/>
</dbReference>
<keyword evidence="2" id="KW-0812">Transmembrane</keyword>
<dbReference type="Pfam" id="PF09822">
    <property type="entry name" value="ABC_transp_aux"/>
    <property type="match status" value="1"/>
</dbReference>
<dbReference type="RefSeq" id="WP_188364598.1">
    <property type="nucleotide sequence ID" value="NZ_BAABJF010000017.1"/>
</dbReference>
<evidence type="ECO:0008006" key="7">
    <source>
        <dbReference type="Google" id="ProtNLM"/>
    </source>
</evidence>
<dbReference type="InterPro" id="IPR055396">
    <property type="entry name" value="DUF7088"/>
</dbReference>
<reference evidence="5" key="2">
    <citation type="submission" date="2020-09" db="EMBL/GenBank/DDBJ databases">
        <authorList>
            <person name="Sun Q."/>
            <person name="Zhou Y."/>
        </authorList>
    </citation>
    <scope>NUCLEOTIDE SEQUENCE</scope>
    <source>
        <strain evidence="5">CGMCC 1.12181</strain>
    </source>
</reference>
<organism evidence="5 6">
    <name type="scientific">Marinicella pacifica</name>
    <dbReference type="NCBI Taxonomy" id="1171543"/>
    <lineage>
        <taxon>Bacteria</taxon>
        <taxon>Pseudomonadati</taxon>
        <taxon>Pseudomonadota</taxon>
        <taxon>Gammaproteobacteria</taxon>
        <taxon>Lysobacterales</taxon>
        <taxon>Marinicellaceae</taxon>
        <taxon>Marinicella</taxon>
    </lineage>
</organism>
<evidence type="ECO:0000313" key="6">
    <source>
        <dbReference type="Proteomes" id="UP000605253"/>
    </source>
</evidence>
<evidence type="ECO:0000256" key="2">
    <source>
        <dbReference type="SAM" id="Phobius"/>
    </source>
</evidence>
<dbReference type="AlphaFoldDB" id="A0A917FNA0"/>
<dbReference type="InterPro" id="IPR019196">
    <property type="entry name" value="ABC_transp_unknown"/>
</dbReference>
<keyword evidence="2" id="KW-1133">Transmembrane helix</keyword>
<proteinExistence type="predicted"/>
<feature type="domain" description="DUF7088" evidence="4">
    <location>
        <begin position="41"/>
        <end position="140"/>
    </location>
</feature>
<keyword evidence="6" id="KW-1185">Reference proteome</keyword>
<dbReference type="SUPFAM" id="SSF52317">
    <property type="entry name" value="Class I glutamine amidotransferase-like"/>
    <property type="match status" value="1"/>
</dbReference>
<sequence length="616" mass="69689">MMKRTGHRLQLIILAVIFLLSSVIISESGLFSRLRVDLTDNNMFTLSQGTKNIVNNIDEQVHLRLFFSEQAARDLPMLRTYFQRVKDFLEELTRFGAGKLKLSIIDPVSFSEEEDQASQFGLQALPVGEGGENVFFGIAATNALDNVAIIPFFQPERESYLEYDLAELIYNLNNPQKPLIGVMSAEPMLANGPTAPGMPSQEQIVLTQLKEMYTVQSVALDQTDLSNIDLLILVHPQDLPEQTLFAIDQYVMAGGRLLVFVDPMNQTQEVPADPQNPMAQFQANRSSDLAPLFKAWGVEYDPGRVVLDNPSALSIQSTQGQTIRHLGINAWDGDNLSDDIVNFELNKIHTALAGYFEAEAGRLTPLITSHQDSMTTDVDPFSMLFNPASLFQQYQADEARYVIAARLNGPLESAFKEGFEDMDVDDVITEQSDPRVVLVADADMLYDRLWVQSQNFFGRQVFSPFADNGYFVNNLVDNLSGSEDLIKVRSRGSSHRPFDKVQAIQLASDKKYRETENQLRQQLRETEAKLNELQQAKGSESQLILSSEQQQEIERFKQRKLEVRKNLREVKRNLNKDIEALGNRIKFINIALIPILITLVIIIVSAFRSRRREYKK</sequence>
<evidence type="ECO:0000259" key="3">
    <source>
        <dbReference type="Pfam" id="PF09822"/>
    </source>
</evidence>
<evidence type="ECO:0000313" key="5">
    <source>
        <dbReference type="EMBL" id="GGF90901.1"/>
    </source>
</evidence>
<gene>
    <name evidence="5" type="ORF">GCM10011365_10070</name>
</gene>
<dbReference type="InterPro" id="IPR029062">
    <property type="entry name" value="Class_I_gatase-like"/>
</dbReference>
<dbReference type="Pfam" id="PF23357">
    <property type="entry name" value="DUF7088"/>
    <property type="match status" value="1"/>
</dbReference>
<reference evidence="5" key="1">
    <citation type="journal article" date="2014" name="Int. J. Syst. Evol. Microbiol.">
        <title>Complete genome sequence of Corynebacterium casei LMG S-19264T (=DSM 44701T), isolated from a smear-ripened cheese.</title>
        <authorList>
            <consortium name="US DOE Joint Genome Institute (JGI-PGF)"/>
            <person name="Walter F."/>
            <person name="Albersmeier A."/>
            <person name="Kalinowski J."/>
            <person name="Ruckert C."/>
        </authorList>
    </citation>
    <scope>NUCLEOTIDE SEQUENCE</scope>
    <source>
        <strain evidence="5">CGMCC 1.12181</strain>
    </source>
</reference>
<keyword evidence="2" id="KW-0472">Membrane</keyword>
<evidence type="ECO:0000256" key="1">
    <source>
        <dbReference type="SAM" id="Coils"/>
    </source>
</evidence>
<name>A0A917FNA0_9GAMM</name>
<protein>
    <recommendedName>
        <fullName evidence="7">ABC transporter</fullName>
    </recommendedName>
</protein>
<feature type="domain" description="ABC-type uncharacterised transport system" evidence="3">
    <location>
        <begin position="177"/>
        <end position="473"/>
    </location>
</feature>
<feature type="transmembrane region" description="Helical" evidence="2">
    <location>
        <begin position="587"/>
        <end position="607"/>
    </location>
</feature>
<keyword evidence="1" id="KW-0175">Coiled coil</keyword>